<evidence type="ECO:0000313" key="2">
    <source>
        <dbReference type="EMBL" id="AYV75722.1"/>
    </source>
</evidence>
<dbReference type="InterPro" id="IPR036961">
    <property type="entry name" value="Kinesin_motor_dom_sf"/>
</dbReference>
<proteinExistence type="predicted"/>
<dbReference type="GO" id="GO:0007018">
    <property type="term" value="P:microtubule-based movement"/>
    <property type="evidence" value="ECO:0007669"/>
    <property type="project" value="InterPro"/>
</dbReference>
<dbReference type="GO" id="GO:0003777">
    <property type="term" value="F:microtubule motor activity"/>
    <property type="evidence" value="ECO:0007669"/>
    <property type="project" value="InterPro"/>
</dbReference>
<dbReference type="SUPFAM" id="SSF52540">
    <property type="entry name" value="P-loop containing nucleoside triphosphate hydrolases"/>
    <property type="match status" value="1"/>
</dbReference>
<dbReference type="InterPro" id="IPR001752">
    <property type="entry name" value="Kinesin_motor_dom"/>
</dbReference>
<sequence>MNNDNYCEYLNNCLSDMKNEMNHDHNNVIDFRNNMKRFINCKIKKYPIIENILNKSNKSNKLNLEHSEYLISGGARTKDDKTTPKENEFSKKLLKIFELTKQYEKIQAIPDFDKRVKIMTEELDKIHEAINKIKDKDIGETSRILEGDRIQNSFDIMATNIKNMEHGFEIIPKKVEMYLPFNYRDMNEYIYVDNNTKSLFYDIFDELKKRFDSIKQQHGKVGLNIDTELNKLSVVISNRNEQINKKTEQITSVLKSINTTIETLKNSYENLEFSEMDIQKVINISELNDIISKINHSNDKNLEFFVMKMKSQYENLMTKKIKERTYIDTYNDEVQTLEYSLKEQYKLPDPYFDGTYTTRISNNLLVSMDVTKDKLDILTRLLNVNNTNDISYEESITNINDIYQPDFGSMIKKQTQDNSGSQIGQTQLPEPPYMAGGAENLEIIEKELNKYYEIGIIYGNLQSEYRAKVVLYNTYQMYVTIHNAFLILIATNQIFTSGYVVYNYINKGTIEFFRRILDNIVKKIDSINSSQTSSMNEDVLYMRKYHYITIKKLYNFMNWISGKLGAKDVVDIRRCTGKVYDCFILFNYFKTVLESYNEMFQNKITIYARINDIGYNYEKDYDTTGSNAKDTFTKQVFISDYEHKILDKKDTNPVNTATMWIESNKNTCPPLFSKDNKNKEMNYKFTEVFDSVNFPSNGDISKYMTMDTQIAKGKGVAVMTYGYSGTGKTFTLFGSRDIGKEGVLQATLNGINGLKKIHFRLYEIFGYGMAYPHYWSAPDGSSRMNDIDNRIYHYSPAYDTSGNLKFDNVIRYNAKEIANYTSDNLPDKGTKGSTYFEITKDLTLNVLRNFDAFIGQVENYREGKDPRKEIFEKKDFVPRVEKTPNNRVSSRSVILYDFQIYLEDMDNPVPFIIVDLPGREEIIETYINPYINSPVIRHILNLGRDNNLNSQYYVIQFLLSVMALNPIAVPIFYANVKDNIYKFIDNKYKYILNDRLPFRFPLNKEIETEKIHGYENKTYLDMIREKYVVEKGEDDKYYVVNPVGQNGFTFDEELINRVGTTVYDLIGGIKSKGFRGFGYLPARQNESQYYSLLSIHAMNRLIMLNKFDIIKEIYQKICKEFINDSIDKYVDNMKDVTEIRDITNNLLSTQFKGERVIRSEVSEFRRIVESVIEKNPNIIISDTDMPIIKAELKSILGYDYYLTPFTGIYINENIIGLIKYLAGKMIKEEVDRDKFLNEQIHKQDDKLDFSFQQKVSRVWLMSNPTVTPKEIQEFYDFENIADVPLKLKLKDENSDNLKFNIDNMVDEYEKVRTSYHSNYIFNFKQPLITEILDPYITKINDYKVFYLFGNYKDEVTRDLKCEHQVNLLNSTGDFINIITGK</sequence>
<name>A0A3G4ZLJ8_9VIRU</name>
<organism evidence="2">
    <name type="scientific">Terrestrivirus sp</name>
    <dbReference type="NCBI Taxonomy" id="2487775"/>
    <lineage>
        <taxon>Viruses</taxon>
        <taxon>Varidnaviria</taxon>
        <taxon>Bamfordvirae</taxon>
        <taxon>Nucleocytoviricota</taxon>
        <taxon>Megaviricetes</taxon>
        <taxon>Imitervirales</taxon>
        <taxon>Mimiviridae</taxon>
        <taxon>Klosneuvirinae</taxon>
    </lineage>
</organism>
<dbReference type="GO" id="GO:0008017">
    <property type="term" value="F:microtubule binding"/>
    <property type="evidence" value="ECO:0007669"/>
    <property type="project" value="InterPro"/>
</dbReference>
<dbReference type="PRINTS" id="PR00380">
    <property type="entry name" value="KINESINHEAVY"/>
</dbReference>
<dbReference type="Pfam" id="PF00225">
    <property type="entry name" value="Kinesin"/>
    <property type="match status" value="1"/>
</dbReference>
<accession>A0A3G4ZLJ8</accession>
<gene>
    <name evidence="2" type="ORF">Terrestrivirus2_230</name>
</gene>
<dbReference type="EMBL" id="MK071980">
    <property type="protein sequence ID" value="AYV75722.1"/>
    <property type="molecule type" value="Genomic_DNA"/>
</dbReference>
<evidence type="ECO:0000259" key="1">
    <source>
        <dbReference type="Pfam" id="PF00225"/>
    </source>
</evidence>
<reference evidence="2" key="1">
    <citation type="submission" date="2018-10" db="EMBL/GenBank/DDBJ databases">
        <title>Hidden diversity of soil giant viruses.</title>
        <authorList>
            <person name="Schulz F."/>
            <person name="Alteio L."/>
            <person name="Goudeau D."/>
            <person name="Ryan E.M."/>
            <person name="Malmstrom R.R."/>
            <person name="Blanchard J."/>
            <person name="Woyke T."/>
        </authorList>
    </citation>
    <scope>NUCLEOTIDE SEQUENCE</scope>
    <source>
        <strain evidence="2">TEV1</strain>
    </source>
</reference>
<dbReference type="GO" id="GO:0005524">
    <property type="term" value="F:ATP binding"/>
    <property type="evidence" value="ECO:0007669"/>
    <property type="project" value="InterPro"/>
</dbReference>
<feature type="domain" description="Kinesin motor" evidence="1">
    <location>
        <begin position="663"/>
        <end position="921"/>
    </location>
</feature>
<dbReference type="Gene3D" id="3.40.850.10">
    <property type="entry name" value="Kinesin motor domain"/>
    <property type="match status" value="1"/>
</dbReference>
<dbReference type="InterPro" id="IPR027417">
    <property type="entry name" value="P-loop_NTPase"/>
</dbReference>
<protein>
    <recommendedName>
        <fullName evidence="1">Kinesin motor domain-containing protein</fullName>
    </recommendedName>
</protein>